<name>A0A9D2RS41_9FIRM</name>
<organism evidence="4 5">
    <name type="scientific">Candidatus Oscillibacter excrementigallinarum</name>
    <dbReference type="NCBI Taxonomy" id="2838716"/>
    <lineage>
        <taxon>Bacteria</taxon>
        <taxon>Bacillati</taxon>
        <taxon>Bacillota</taxon>
        <taxon>Clostridia</taxon>
        <taxon>Eubacteriales</taxon>
        <taxon>Oscillospiraceae</taxon>
        <taxon>Oscillibacter</taxon>
    </lineage>
</organism>
<dbReference type="EMBL" id="DWZJ01000069">
    <property type="protein sequence ID" value="HJB13658.1"/>
    <property type="molecule type" value="Genomic_DNA"/>
</dbReference>
<dbReference type="AlphaFoldDB" id="A0A9D2RS41"/>
<dbReference type="CDD" id="cd06471">
    <property type="entry name" value="ACD_LpsHSP_like"/>
    <property type="match status" value="1"/>
</dbReference>
<dbReference type="PROSITE" id="PS01031">
    <property type="entry name" value="SHSP"/>
    <property type="match status" value="1"/>
</dbReference>
<gene>
    <name evidence="4" type="ORF">H9787_08090</name>
</gene>
<evidence type="ECO:0000256" key="2">
    <source>
        <dbReference type="RuleBase" id="RU003616"/>
    </source>
</evidence>
<dbReference type="Proteomes" id="UP000823824">
    <property type="component" value="Unassembled WGS sequence"/>
</dbReference>
<dbReference type="InterPro" id="IPR008978">
    <property type="entry name" value="HSP20-like_chaperone"/>
</dbReference>
<accession>A0A9D2RS41</accession>
<dbReference type="PANTHER" id="PTHR11527">
    <property type="entry name" value="HEAT-SHOCK PROTEIN 20 FAMILY MEMBER"/>
    <property type="match status" value="1"/>
</dbReference>
<evidence type="ECO:0000313" key="5">
    <source>
        <dbReference type="Proteomes" id="UP000823824"/>
    </source>
</evidence>
<comment type="similarity">
    <text evidence="1 2">Belongs to the small heat shock protein (HSP20) family.</text>
</comment>
<dbReference type="InterPro" id="IPR002068">
    <property type="entry name" value="A-crystallin/Hsp20_dom"/>
</dbReference>
<proteinExistence type="inferred from homology"/>
<reference evidence="4" key="2">
    <citation type="submission" date="2021-04" db="EMBL/GenBank/DDBJ databases">
        <authorList>
            <person name="Gilroy R."/>
        </authorList>
    </citation>
    <scope>NUCLEOTIDE SEQUENCE</scope>
    <source>
        <strain evidence="4">ChiBcec18-1249</strain>
    </source>
</reference>
<dbReference type="SUPFAM" id="SSF49764">
    <property type="entry name" value="HSP20-like chaperones"/>
    <property type="match status" value="1"/>
</dbReference>
<dbReference type="Pfam" id="PF00011">
    <property type="entry name" value="HSP20"/>
    <property type="match status" value="1"/>
</dbReference>
<protein>
    <submittedName>
        <fullName evidence="4">Hsp20/alpha crystallin family protein</fullName>
    </submittedName>
</protein>
<feature type="domain" description="SHSP" evidence="3">
    <location>
        <begin position="37"/>
        <end position="150"/>
    </location>
</feature>
<evidence type="ECO:0000259" key="3">
    <source>
        <dbReference type="PROSITE" id="PS01031"/>
    </source>
</evidence>
<evidence type="ECO:0000256" key="1">
    <source>
        <dbReference type="PROSITE-ProRule" id="PRU00285"/>
    </source>
</evidence>
<reference evidence="4" key="1">
    <citation type="journal article" date="2021" name="PeerJ">
        <title>Extensive microbial diversity within the chicken gut microbiome revealed by metagenomics and culture.</title>
        <authorList>
            <person name="Gilroy R."/>
            <person name="Ravi A."/>
            <person name="Getino M."/>
            <person name="Pursley I."/>
            <person name="Horton D.L."/>
            <person name="Alikhan N.F."/>
            <person name="Baker D."/>
            <person name="Gharbi K."/>
            <person name="Hall N."/>
            <person name="Watson M."/>
            <person name="Adriaenssens E.M."/>
            <person name="Foster-Nyarko E."/>
            <person name="Jarju S."/>
            <person name="Secka A."/>
            <person name="Antonio M."/>
            <person name="Oren A."/>
            <person name="Chaudhuri R.R."/>
            <person name="La Ragione R."/>
            <person name="Hildebrand F."/>
            <person name="Pallen M.J."/>
        </authorList>
    </citation>
    <scope>NUCLEOTIDE SEQUENCE</scope>
    <source>
        <strain evidence="4">ChiBcec18-1249</strain>
    </source>
</reference>
<sequence>MIMFELRPYRRNTMSSWNPFSEMEEMERRFFNNDFFTGRGLAEFKTDITDEGDHYELKADLPGFKKEDISLNLDGDTLTIQAQRHSEHEEQEKKGKYVCCERSYGSYSRSFDVSGIRTEGITASYDSGVLDLKLPKKTVEVSSSRQINIE</sequence>
<dbReference type="Gene3D" id="2.60.40.790">
    <property type="match status" value="1"/>
</dbReference>
<comment type="caution">
    <text evidence="4">The sequence shown here is derived from an EMBL/GenBank/DDBJ whole genome shotgun (WGS) entry which is preliminary data.</text>
</comment>
<dbReference type="InterPro" id="IPR031107">
    <property type="entry name" value="Small_HSP"/>
</dbReference>
<evidence type="ECO:0000313" key="4">
    <source>
        <dbReference type="EMBL" id="HJB13658.1"/>
    </source>
</evidence>